<evidence type="ECO:0000256" key="1">
    <source>
        <dbReference type="SAM" id="Phobius"/>
    </source>
</evidence>
<dbReference type="AlphaFoldDB" id="A0A1M7UHW3"/>
<sequence>MADNEQVEKWISEFEATGEQTVRDNINFRGALMGGEEKLSTALTWLRNRERRREEEVTAALNYIRWTFWVTVAAAVFVIGTFAVVIVVLVLHR</sequence>
<keyword evidence="1" id="KW-0472">Membrane</keyword>
<keyword evidence="1" id="KW-0812">Transmembrane</keyword>
<dbReference type="RefSeq" id="WP_072822143.1">
    <property type="nucleotide sequence ID" value="NZ_LT670849.1"/>
</dbReference>
<feature type="transmembrane region" description="Helical" evidence="1">
    <location>
        <begin position="66"/>
        <end position="91"/>
    </location>
</feature>
<proteinExistence type="predicted"/>
<keyword evidence="3" id="KW-1185">Reference proteome</keyword>
<reference evidence="3" key="1">
    <citation type="submission" date="2016-11" db="EMBL/GenBank/DDBJ databases">
        <authorList>
            <person name="Varghese N."/>
            <person name="Submissions S."/>
        </authorList>
    </citation>
    <scope>NUCLEOTIDE SEQUENCE [LARGE SCALE GENOMIC DNA]</scope>
    <source>
        <strain evidence="3">GAS401</strain>
    </source>
</reference>
<gene>
    <name evidence="2" type="ORF">SAMN05444170_5166</name>
</gene>
<protein>
    <submittedName>
        <fullName evidence="2">Uncharacterized protein</fullName>
    </submittedName>
</protein>
<keyword evidence="1" id="KW-1133">Transmembrane helix</keyword>
<evidence type="ECO:0000313" key="3">
    <source>
        <dbReference type="Proteomes" id="UP000184096"/>
    </source>
</evidence>
<evidence type="ECO:0000313" key="2">
    <source>
        <dbReference type="EMBL" id="SHN82603.1"/>
    </source>
</evidence>
<name>A0A1M7UHW3_9BRAD</name>
<dbReference type="EMBL" id="LT670849">
    <property type="protein sequence ID" value="SHN82603.1"/>
    <property type="molecule type" value="Genomic_DNA"/>
</dbReference>
<dbReference type="Proteomes" id="UP000184096">
    <property type="component" value="Chromosome I"/>
</dbReference>
<accession>A0A1M7UHW3</accession>
<organism evidence="2 3">
    <name type="scientific">Bradyrhizobium erythrophlei</name>
    <dbReference type="NCBI Taxonomy" id="1437360"/>
    <lineage>
        <taxon>Bacteria</taxon>
        <taxon>Pseudomonadati</taxon>
        <taxon>Pseudomonadota</taxon>
        <taxon>Alphaproteobacteria</taxon>
        <taxon>Hyphomicrobiales</taxon>
        <taxon>Nitrobacteraceae</taxon>
        <taxon>Bradyrhizobium</taxon>
    </lineage>
</organism>